<dbReference type="OrthoDB" id="7248516at2"/>
<dbReference type="RefSeq" id="WP_039574864.1">
    <property type="nucleotide sequence ID" value="NZ_CP009122.1"/>
</dbReference>
<keyword evidence="3" id="KW-1185">Reference proteome</keyword>
<dbReference type="KEGG" id="sphk:SKP52_11625"/>
<dbReference type="InterPro" id="IPR001173">
    <property type="entry name" value="Glyco_trans_2-like"/>
</dbReference>
<reference evidence="2 3" key="1">
    <citation type="journal article" date="2015" name="Int. J. Syst. Evol. Microbiol.">
        <title>Description of Sphingopyxis fribergensis sp. nov. - a soil bacterium with the ability to degrade styrene and phenylacetic acid.</title>
        <authorList>
            <person name="Oelschlagel M."/>
            <person name="Ruckert C."/>
            <person name="Kalinowski J."/>
            <person name="Schmidt G."/>
            <person name="Schlomann M."/>
            <person name="Tischler D."/>
        </authorList>
    </citation>
    <scope>NUCLEOTIDE SEQUENCE [LARGE SCALE GENOMIC DNA]</scope>
    <source>
        <strain evidence="2 3">Kp5.2</strain>
    </source>
</reference>
<evidence type="ECO:0000313" key="2">
    <source>
        <dbReference type="EMBL" id="AJA09222.1"/>
    </source>
</evidence>
<dbReference type="InterPro" id="IPR029044">
    <property type="entry name" value="Nucleotide-diphossugar_trans"/>
</dbReference>
<protein>
    <recommendedName>
        <fullName evidence="1">Glycosyltransferase 2-like domain-containing protein</fullName>
    </recommendedName>
</protein>
<proteinExistence type="predicted"/>
<gene>
    <name evidence="2" type="ORF">SKP52_11625</name>
</gene>
<dbReference type="Pfam" id="PF00535">
    <property type="entry name" value="Glycos_transf_2"/>
    <property type="match status" value="1"/>
</dbReference>
<dbReference type="HOGENOM" id="CLU_789711_0_0_5"/>
<name>A0A0A7PMW5_9SPHN</name>
<feature type="domain" description="Glycosyltransferase 2-like" evidence="1">
    <location>
        <begin position="5"/>
        <end position="141"/>
    </location>
</feature>
<dbReference type="Proteomes" id="UP000030907">
    <property type="component" value="Chromosome"/>
</dbReference>
<organism evidence="2 3">
    <name type="scientific">Sphingopyxis fribergensis</name>
    <dbReference type="NCBI Taxonomy" id="1515612"/>
    <lineage>
        <taxon>Bacteria</taxon>
        <taxon>Pseudomonadati</taxon>
        <taxon>Pseudomonadota</taxon>
        <taxon>Alphaproteobacteria</taxon>
        <taxon>Sphingomonadales</taxon>
        <taxon>Sphingomonadaceae</taxon>
        <taxon>Sphingopyxis</taxon>
    </lineage>
</organism>
<dbReference type="STRING" id="1515612.SKP52_11625"/>
<dbReference type="AlphaFoldDB" id="A0A0A7PMW5"/>
<evidence type="ECO:0000313" key="3">
    <source>
        <dbReference type="Proteomes" id="UP000030907"/>
    </source>
</evidence>
<dbReference type="Gene3D" id="3.90.550.10">
    <property type="entry name" value="Spore Coat Polysaccharide Biosynthesis Protein SpsA, Chain A"/>
    <property type="match status" value="1"/>
</dbReference>
<dbReference type="SUPFAM" id="SSF53448">
    <property type="entry name" value="Nucleotide-diphospho-sugar transferases"/>
    <property type="match status" value="1"/>
</dbReference>
<sequence length="339" mass="37501">MKIAICVIARNEEKTIGALVSQLAAQTLLSKPHTFQILVVANACSDGTVAAARAAMTKSFAGHPAHMLVHDTPLGGKARSWNLAVHELIAADADIALFVDADIELIDEMVLEDLVRPLTTDAALLAVSGHPVKDILKKRRKSLIDRFSLIVSRQSPTPHAINGSLYAARMRELCKVWLPVPTPGEDGLLTAMIHTDGFSRPAMHGVITQIERPTHYFEAHSVGGFFRHERRMTVGTVINGWICEFLWAGNYKENAGAAIRERNESDPEWVSRLVESRVHGRSWVLPPRMLTWRLFNLRGVGMARALARFPFSLAATLLNILPAVQANRTLKRKNSASFW</sequence>
<dbReference type="EMBL" id="CP009122">
    <property type="protein sequence ID" value="AJA09222.1"/>
    <property type="molecule type" value="Genomic_DNA"/>
</dbReference>
<accession>A0A0A7PMW5</accession>
<evidence type="ECO:0000259" key="1">
    <source>
        <dbReference type="Pfam" id="PF00535"/>
    </source>
</evidence>